<dbReference type="Pfam" id="PF11645">
    <property type="entry name" value="PDDEXK_5"/>
    <property type="match status" value="1"/>
</dbReference>
<name>A0ABV4XPF6_9CYAN</name>
<dbReference type="InterPro" id="IPR011856">
    <property type="entry name" value="tRNA_endonuc-like_dom_sf"/>
</dbReference>
<reference evidence="2 3" key="1">
    <citation type="submission" date="2024-09" db="EMBL/GenBank/DDBJ databases">
        <title>Floridaenema gen nov. (Aerosakkonemataceae, Aerosakkonematales ord. nov., Cyanobacteria) from benthic tropical and subtropical fresh waters, with the description of four new species.</title>
        <authorList>
            <person name="Moretto J.A."/>
            <person name="Berthold D.E."/>
            <person name="Lefler F.W."/>
            <person name="Huang I.-S."/>
            <person name="Laughinghouse H. IV."/>
        </authorList>
    </citation>
    <scope>NUCLEOTIDE SEQUENCE [LARGE SCALE GENOMIC DNA]</scope>
    <source>
        <strain evidence="2 3">BLCC-F50</strain>
    </source>
</reference>
<dbReference type="GO" id="GO:0004519">
    <property type="term" value="F:endonuclease activity"/>
    <property type="evidence" value="ECO:0007669"/>
    <property type="project" value="UniProtKB-KW"/>
</dbReference>
<dbReference type="Gene3D" id="3.40.1350.10">
    <property type="match status" value="1"/>
</dbReference>
<protein>
    <submittedName>
        <fullName evidence="2">Group I intron-associated PD-(D/E)XK endonuclease</fullName>
    </submittedName>
</protein>
<evidence type="ECO:0000313" key="3">
    <source>
        <dbReference type="Proteomes" id="UP001576784"/>
    </source>
</evidence>
<dbReference type="RefSeq" id="WP_413262633.1">
    <property type="nucleotide sequence ID" value="NZ_JBHFNR010000059.1"/>
</dbReference>
<dbReference type="EMBL" id="JBHFNR010000059">
    <property type="protein sequence ID" value="MFB2892967.1"/>
    <property type="molecule type" value="Genomic_DNA"/>
</dbReference>
<dbReference type="Proteomes" id="UP001576784">
    <property type="component" value="Unassembled WGS sequence"/>
</dbReference>
<comment type="caution">
    <text evidence="2">The sequence shown here is derived from an EMBL/GenBank/DDBJ whole genome shotgun (WGS) entry which is preliminary data.</text>
</comment>
<sequence length="198" mass="23192">MNKHLSLREIHQQTGVSKGTLSNWLKPYPLPEEIRKAKQAIAYEKLQNYVKTVRKRQRPIESKYHQALGDRELTTYQRTAISEAAVLFRLTLYGFKVYRSQFDSRTADWLVESPTGKHLKIQVKSAYIDGRGLPIINLRCSDSRTEFRCYREGEFEFIVGYCLFSDTAYVLSFEEVKGKTAHVPQEQDEERWDKLFDS</sequence>
<keyword evidence="2" id="KW-0255">Endonuclease</keyword>
<accession>A0ABV4XPF6</accession>
<dbReference type="InterPro" id="IPR021671">
    <property type="entry name" value="PD(D/E)XK_Endonuc"/>
</dbReference>
<proteinExistence type="predicted"/>
<feature type="domain" description="PD(D/E)XK endonuclease" evidence="1">
    <location>
        <begin position="75"/>
        <end position="187"/>
    </location>
</feature>
<gene>
    <name evidence="2" type="ORF">ACE1CI_08490</name>
</gene>
<keyword evidence="3" id="KW-1185">Reference proteome</keyword>
<keyword evidence="2" id="KW-0540">Nuclease</keyword>
<organism evidence="2 3">
    <name type="scientific">Floridaenema flaviceps BLCC-F50</name>
    <dbReference type="NCBI Taxonomy" id="3153642"/>
    <lineage>
        <taxon>Bacteria</taxon>
        <taxon>Bacillati</taxon>
        <taxon>Cyanobacteriota</taxon>
        <taxon>Cyanophyceae</taxon>
        <taxon>Oscillatoriophycideae</taxon>
        <taxon>Aerosakkonematales</taxon>
        <taxon>Aerosakkonemataceae</taxon>
        <taxon>Floridanema</taxon>
        <taxon>Floridanema flaviceps</taxon>
    </lineage>
</organism>
<evidence type="ECO:0000259" key="1">
    <source>
        <dbReference type="Pfam" id="PF11645"/>
    </source>
</evidence>
<keyword evidence="2" id="KW-0378">Hydrolase</keyword>
<evidence type="ECO:0000313" key="2">
    <source>
        <dbReference type="EMBL" id="MFB2892967.1"/>
    </source>
</evidence>